<dbReference type="GO" id="GO:0005524">
    <property type="term" value="F:ATP binding"/>
    <property type="evidence" value="ECO:0007669"/>
    <property type="project" value="UniProtKB-UniRule"/>
</dbReference>
<protein>
    <recommendedName>
        <fullName evidence="2">Beta-ribofuranosylaminobenzene 5'-phosphate synthase</fullName>
        <shortName evidence="2">Beta-RFA-P synthase</shortName>
        <ecNumber evidence="2">2.4.2.54</ecNumber>
    </recommendedName>
</protein>
<keyword evidence="2" id="KW-0328">Glycosyltransferase</keyword>
<dbReference type="InterPro" id="IPR013750">
    <property type="entry name" value="GHMP_kinase_C_dom"/>
</dbReference>
<dbReference type="PIRSF" id="PIRSF004884">
    <property type="entry name" value="Sugar_kin_arch"/>
    <property type="match status" value="1"/>
</dbReference>
<dbReference type="KEGG" id="mma:MM_1592"/>
<gene>
    <name evidence="5" type="ordered locus">MM_1592</name>
</gene>
<dbReference type="InterPro" id="IPR014721">
    <property type="entry name" value="Ribsml_uS5_D2-typ_fold_subgr"/>
</dbReference>
<dbReference type="NCBIfam" id="NF040726">
    <property type="entry name" value="BetaRFA-P_synth"/>
    <property type="match status" value="1"/>
</dbReference>
<dbReference type="PANTHER" id="PTHR20861">
    <property type="entry name" value="HOMOSERINE/4-DIPHOSPHOCYTIDYL-2-C-METHYL-D-ERYTHRITOL KINASE"/>
    <property type="match status" value="1"/>
</dbReference>
<dbReference type="AlphaFoldDB" id="Q8PWJ3"/>
<name>Q8PWJ3_METMA</name>
<comment type="function">
    <text evidence="2">Catalyzes the condensation of 4-aminobenzoate (pABA) with 5-phospho-alpha-D-ribose 1-diphosphate (PRPP) to produce beta-ribofuranosylaminobenzene 5'-phosphate (beta-RFA-P).</text>
</comment>
<feature type="domain" description="GHMP kinase C-terminal" evidence="4">
    <location>
        <begin position="221"/>
        <end position="302"/>
    </location>
</feature>
<dbReference type="InterPro" id="IPR004422">
    <property type="entry name" value="RFAP_synthase"/>
</dbReference>
<dbReference type="EMBL" id="AE008384">
    <property type="protein sequence ID" value="AAM31288.1"/>
    <property type="molecule type" value="Genomic_DNA"/>
</dbReference>
<comment type="catalytic activity">
    <reaction evidence="2">
        <text>5-phospho-alpha-D-ribose 1-diphosphate + 4-hydroxybenzoate + H(+) = 4-(beta-D-ribofuranosyl)phenol 5'-phosphate + CO2 + diphosphate</text>
        <dbReference type="Rhea" id="RHEA:48556"/>
        <dbReference type="ChEBI" id="CHEBI:15378"/>
        <dbReference type="ChEBI" id="CHEBI:16526"/>
        <dbReference type="ChEBI" id="CHEBI:17879"/>
        <dbReference type="ChEBI" id="CHEBI:33019"/>
        <dbReference type="ChEBI" id="CHEBI:58017"/>
        <dbReference type="ChEBI" id="CHEBI:82767"/>
        <dbReference type="EC" id="2.4.2.54"/>
    </reaction>
</comment>
<evidence type="ECO:0000313" key="6">
    <source>
        <dbReference type="Proteomes" id="UP000000595"/>
    </source>
</evidence>
<comment type="similarity">
    <text evidence="2">Belongs to the beta-RFA-P synthase family.</text>
</comment>
<dbReference type="InterPro" id="IPR020568">
    <property type="entry name" value="Ribosomal_Su5_D2-typ_SF"/>
</dbReference>
<reference evidence="5 6" key="1">
    <citation type="journal article" date="2002" name="J. Mol. Microbiol. Biotechnol.">
        <title>The genome of Methanosarcina mazei: evidence for lateral gene transfer between Bacteria and Archaea.</title>
        <authorList>
            <person name="Deppenmeier U."/>
            <person name="Johann A."/>
            <person name="Hartsch T."/>
            <person name="Merkl R."/>
            <person name="Schmitz R.A."/>
            <person name="Martinez-Arias R."/>
            <person name="Henne A."/>
            <person name="Wiezer A."/>
            <person name="Baumer S."/>
            <person name="Jacobi C."/>
            <person name="Bruggemann H."/>
            <person name="Lienard T."/>
            <person name="Christmann A."/>
            <person name="Bomeke M."/>
            <person name="Steckel S."/>
            <person name="Bhattacharyya A."/>
            <person name="Lykidis A."/>
            <person name="Overbeek R."/>
            <person name="Klenk H.P."/>
            <person name="Gunsalus R.P."/>
            <person name="Fritz H.J."/>
            <person name="Gottschalk G."/>
        </authorList>
    </citation>
    <scope>NUCLEOTIDE SEQUENCE [LARGE SCALE GENOMIC DNA]</scope>
    <source>
        <strain evidence="6">ATCC BAA-159 / DSM 3647 / Goe1 / Go1 / JCM 11833 / OCM 88</strain>
    </source>
</reference>
<dbReference type="PANTHER" id="PTHR20861:SF6">
    <property type="entry name" value="BETA-RIBOFURANOSYLPHENOL 5'-PHOSPHATE SYNTHASE"/>
    <property type="match status" value="1"/>
</dbReference>
<comment type="subunit">
    <text evidence="2">Homodimer.</text>
</comment>
<dbReference type="NCBIfam" id="TIGR00144">
    <property type="entry name" value="beta_RFAP_syn"/>
    <property type="match status" value="1"/>
</dbReference>
<dbReference type="EC" id="2.4.2.54" evidence="2"/>
<dbReference type="Pfam" id="PF00288">
    <property type="entry name" value="GHMP_kinases_N"/>
    <property type="match status" value="1"/>
</dbReference>
<dbReference type="eggNOG" id="arCOG01026">
    <property type="taxonomic scope" value="Archaea"/>
</dbReference>
<dbReference type="SUPFAM" id="SSF54211">
    <property type="entry name" value="Ribosomal protein S5 domain 2-like"/>
    <property type="match status" value="1"/>
</dbReference>
<feature type="domain" description="GHMP kinase N-terminal" evidence="3">
    <location>
        <begin position="67"/>
        <end position="141"/>
    </location>
</feature>
<keyword evidence="1 2" id="KW-0808">Transferase</keyword>
<comment type="pathway">
    <text evidence="2">Cofactor biosynthesis; 5,6,7,8-tetrahydromethanopterin biosynthesis.</text>
</comment>
<dbReference type="GO" id="GO:0043793">
    <property type="term" value="F:beta-ribofuranosylaminobenzene 5'-phosphate synthase activity"/>
    <property type="evidence" value="ECO:0007669"/>
    <property type="project" value="UniProtKB-EC"/>
</dbReference>
<sequence length="327" mass="34740">MRIQMNMINVVSPSRLHLTLIDLNAEIGRVDGGVGITLESPSLEISASEADTVEVVGSSLLAGRMLKAAKAVIPEGKGIKIHIKRDLPDHVGLGSGTQAALSVAAAINEIYGLGKSVRELAVAVGRGGTSGIGVAAFEYGGFILDGGHRFRDKGAFSPSAASRMPPGPVLFRRAFPDWNIVLAIPNTKGVHDAEEVDIFKKACPIPLSEVQEISHVILMQMLPALIEEDIDSFGRAVNHFQTVGFKKREVELQPETVLNVMKYMQDNGASGSGVSSFGPVVYGIVESSVEAGRLQKEVQRMLDESLGGEVLLTKGRNRGADIFGGSD</sequence>
<dbReference type="Gene3D" id="3.30.230.10">
    <property type="match status" value="1"/>
</dbReference>
<dbReference type="HOGENOM" id="CLU_061764_0_0_2"/>
<evidence type="ECO:0000259" key="3">
    <source>
        <dbReference type="Pfam" id="PF00288"/>
    </source>
</evidence>
<organism evidence="5 6">
    <name type="scientific">Methanosarcina mazei (strain ATCC BAA-159 / DSM 3647 / Goe1 / Go1 / JCM 11833 / OCM 88)</name>
    <name type="common">Methanosarcina frisia</name>
    <dbReference type="NCBI Taxonomy" id="192952"/>
    <lineage>
        <taxon>Archaea</taxon>
        <taxon>Methanobacteriati</taxon>
        <taxon>Methanobacteriota</taxon>
        <taxon>Stenosarchaea group</taxon>
        <taxon>Methanomicrobia</taxon>
        <taxon>Methanosarcinales</taxon>
        <taxon>Methanosarcinaceae</taxon>
        <taxon>Methanosarcina</taxon>
    </lineage>
</organism>
<dbReference type="InterPro" id="IPR053442">
    <property type="entry name" value="Beta-RFA-P_synthase"/>
</dbReference>
<dbReference type="InterPro" id="IPR006204">
    <property type="entry name" value="GHMP_kinase_N_dom"/>
</dbReference>
<evidence type="ECO:0000313" key="5">
    <source>
        <dbReference type="EMBL" id="AAM31288.1"/>
    </source>
</evidence>
<evidence type="ECO:0000256" key="2">
    <source>
        <dbReference type="PIRNR" id="PIRNR004884"/>
    </source>
</evidence>
<evidence type="ECO:0000256" key="1">
    <source>
        <dbReference type="ARBA" id="ARBA00022679"/>
    </source>
</evidence>
<dbReference type="Pfam" id="PF08544">
    <property type="entry name" value="GHMP_kinases_C"/>
    <property type="match status" value="1"/>
</dbReference>
<dbReference type="UniPathway" id="UPA00065"/>
<accession>Q8PWJ3</accession>
<dbReference type="Proteomes" id="UP000000595">
    <property type="component" value="Chromosome"/>
</dbReference>
<dbReference type="PATRIC" id="fig|192952.21.peg.1841"/>
<proteinExistence type="inferred from homology"/>
<evidence type="ECO:0000259" key="4">
    <source>
        <dbReference type="Pfam" id="PF08544"/>
    </source>
</evidence>